<organism evidence="8">
    <name type="scientific">Trypanosoma vivax (strain Y486)</name>
    <dbReference type="NCBI Taxonomy" id="1055687"/>
    <lineage>
        <taxon>Eukaryota</taxon>
        <taxon>Discoba</taxon>
        <taxon>Euglenozoa</taxon>
        <taxon>Kinetoplastea</taxon>
        <taxon>Metakinetoplastina</taxon>
        <taxon>Trypanosomatida</taxon>
        <taxon>Trypanosomatidae</taxon>
        <taxon>Trypanosoma</taxon>
        <taxon>Duttonella</taxon>
    </lineage>
</organism>
<feature type="region of interest" description="Disordered" evidence="6">
    <location>
        <begin position="273"/>
        <end position="323"/>
    </location>
</feature>
<dbReference type="PRINTS" id="PR00380">
    <property type="entry name" value="KINESINHEAVY"/>
</dbReference>
<comment type="similarity">
    <text evidence="3 4">Belongs to the TRAFAC class myosin-kinesin ATPase superfamily. Kinesin family.</text>
</comment>
<feature type="compositionally biased region" description="Polar residues" evidence="6">
    <location>
        <begin position="314"/>
        <end position="323"/>
    </location>
</feature>
<gene>
    <name evidence="8" type="ORF">TVY486_1109630</name>
</gene>
<dbReference type="SMART" id="SM00129">
    <property type="entry name" value="KISc"/>
    <property type="match status" value="1"/>
</dbReference>
<dbReference type="InterPro" id="IPR027640">
    <property type="entry name" value="Kinesin-like_fam"/>
</dbReference>
<dbReference type="Gene3D" id="3.40.850.10">
    <property type="entry name" value="Kinesin motor domain"/>
    <property type="match status" value="1"/>
</dbReference>
<dbReference type="GO" id="GO:0003777">
    <property type="term" value="F:microtubule motor activity"/>
    <property type="evidence" value="ECO:0007669"/>
    <property type="project" value="InterPro"/>
</dbReference>
<dbReference type="InterPro" id="IPR001752">
    <property type="entry name" value="Kinesin_motor_dom"/>
</dbReference>
<dbReference type="GO" id="GO:0005874">
    <property type="term" value="C:microtubule"/>
    <property type="evidence" value="ECO:0007669"/>
    <property type="project" value="UniProtKB-KW"/>
</dbReference>
<protein>
    <recommendedName>
        <fullName evidence="4">Kinesin-like protein</fullName>
    </recommendedName>
</protein>
<evidence type="ECO:0000256" key="5">
    <source>
        <dbReference type="SAM" id="Coils"/>
    </source>
</evidence>
<feature type="coiled-coil region" evidence="5">
    <location>
        <begin position="126"/>
        <end position="233"/>
    </location>
</feature>
<keyword evidence="5" id="KW-0175">Coiled coil</keyword>
<keyword evidence="3 4" id="KW-0505">Motor protein</keyword>
<dbReference type="PROSITE" id="PS50067">
    <property type="entry name" value="KINESIN_MOTOR_2"/>
    <property type="match status" value="1"/>
</dbReference>
<dbReference type="SUPFAM" id="SSF52540">
    <property type="entry name" value="P-loop containing nucleoside triphosphate hydrolases"/>
    <property type="match status" value="1"/>
</dbReference>
<keyword evidence="2 3" id="KW-0067">ATP-binding</keyword>
<dbReference type="InterPro" id="IPR019821">
    <property type="entry name" value="Kinesin_motor_CS"/>
</dbReference>
<proteinExistence type="inferred from homology"/>
<dbReference type="Pfam" id="PF00225">
    <property type="entry name" value="Kinesin"/>
    <property type="match status" value="1"/>
</dbReference>
<evidence type="ECO:0000256" key="1">
    <source>
        <dbReference type="ARBA" id="ARBA00022741"/>
    </source>
</evidence>
<dbReference type="VEuPathDB" id="TriTrypDB:TvY486_1109630"/>
<dbReference type="GO" id="GO:0007018">
    <property type="term" value="P:microtubule-based movement"/>
    <property type="evidence" value="ECO:0007669"/>
    <property type="project" value="InterPro"/>
</dbReference>
<evidence type="ECO:0000256" key="3">
    <source>
        <dbReference type="PROSITE-ProRule" id="PRU00283"/>
    </source>
</evidence>
<dbReference type="PANTHER" id="PTHR47972:SF28">
    <property type="entry name" value="KINESIN-LIKE PROTEIN KLP-3"/>
    <property type="match status" value="1"/>
</dbReference>
<evidence type="ECO:0000256" key="6">
    <source>
        <dbReference type="SAM" id="MobiDB-lite"/>
    </source>
</evidence>
<sequence>MQPLARKRPRLRESKAATTSVGCNDAVAVGGASNARKATAGAPLTAADWMWHRKTIKVRQQLLALAQLHVSKLQEREALLDAIEEMVVLHEQELAAVASDDHSRERLHKEALTELHRRQDTCLTERRRALDEAAALQRRRAELERECEGLQEDIVMQSDALEQLQITLEAQREQTETAQRELEEVLARERLMESSFHGLSDEVREMAMEMEQIEQDKRAAERAARETEVLRRRYYSQYEELRGTIRVYCRVKGSATASANANNCRAGCEWEASGEAQSDGGDCPRAVSPGSLPLFPTGGEGTDASGATGRREPSVTTNGAQDGTVSQTGRFIFSHTESGVARTLCVSQPRKNASSTARFDTKEVFTFDRVFDANATQEDVYTEVKPLVNCAVDGYRVCIFAYGQTGSGKTYSMQGDVCDDQRCGITPRALHTIFERQEELAADGWKYRLSCFFVEIYNDVIRDLQQEPSLYEAGGAAASQPNYHAVKHNSETGSTTITGVSEKRIQSLEDFYRLYNVAMKHRSTGKTLLNDRSSRSHCVFVLRIEGEHAGLRQRSEGTLCMVDLAGSERVHESGVQGQQFKEAVNINRSLLDLGKCISAIGSAGSVAPWRNCKLTYLLQNFLGAKGGKMLMLVTVSEKEEHLAESLNSLRFASRVNSTVVGASARRLCNF</sequence>
<dbReference type="InterPro" id="IPR027417">
    <property type="entry name" value="P-loop_NTPase"/>
</dbReference>
<accession>G0UCC7</accession>
<evidence type="ECO:0000259" key="7">
    <source>
        <dbReference type="PROSITE" id="PS50067"/>
    </source>
</evidence>
<evidence type="ECO:0000256" key="4">
    <source>
        <dbReference type="RuleBase" id="RU000394"/>
    </source>
</evidence>
<dbReference type="EMBL" id="HE573027">
    <property type="protein sequence ID" value="CCC53479.1"/>
    <property type="molecule type" value="Genomic_DNA"/>
</dbReference>
<keyword evidence="1 3" id="KW-0547">Nucleotide-binding</keyword>
<feature type="domain" description="Kinesin motor" evidence="7">
    <location>
        <begin position="244"/>
        <end position="658"/>
    </location>
</feature>
<name>G0UCC7_TRYVY</name>
<evidence type="ECO:0000313" key="8">
    <source>
        <dbReference type="EMBL" id="CCC53479.1"/>
    </source>
</evidence>
<dbReference type="PROSITE" id="PS00411">
    <property type="entry name" value="KINESIN_MOTOR_1"/>
    <property type="match status" value="1"/>
</dbReference>
<dbReference type="InterPro" id="IPR036961">
    <property type="entry name" value="Kinesin_motor_dom_sf"/>
</dbReference>
<evidence type="ECO:0000256" key="2">
    <source>
        <dbReference type="ARBA" id="ARBA00022840"/>
    </source>
</evidence>
<feature type="binding site" evidence="3">
    <location>
        <begin position="403"/>
        <end position="410"/>
    </location>
    <ligand>
        <name>ATP</name>
        <dbReference type="ChEBI" id="CHEBI:30616"/>
    </ligand>
</feature>
<dbReference type="GO" id="GO:0005524">
    <property type="term" value="F:ATP binding"/>
    <property type="evidence" value="ECO:0007669"/>
    <property type="project" value="UniProtKB-UniRule"/>
</dbReference>
<dbReference type="GO" id="GO:0008017">
    <property type="term" value="F:microtubule binding"/>
    <property type="evidence" value="ECO:0007669"/>
    <property type="project" value="InterPro"/>
</dbReference>
<dbReference type="AlphaFoldDB" id="G0UCC7"/>
<keyword evidence="4" id="KW-0493">Microtubule</keyword>
<dbReference type="PANTHER" id="PTHR47972">
    <property type="entry name" value="KINESIN-LIKE PROTEIN KLP-3"/>
    <property type="match status" value="1"/>
</dbReference>
<reference evidence="8" key="1">
    <citation type="journal article" date="2012" name="Proc. Natl. Acad. Sci. U.S.A.">
        <title>Antigenic diversity is generated by distinct evolutionary mechanisms in African trypanosome species.</title>
        <authorList>
            <person name="Jackson A.P."/>
            <person name="Berry A."/>
            <person name="Aslett M."/>
            <person name="Allison H.C."/>
            <person name="Burton P."/>
            <person name="Vavrova-Anderson J."/>
            <person name="Brown R."/>
            <person name="Browne H."/>
            <person name="Corton N."/>
            <person name="Hauser H."/>
            <person name="Gamble J."/>
            <person name="Gilderthorp R."/>
            <person name="Marcello L."/>
            <person name="McQuillan J."/>
            <person name="Otto T.D."/>
            <person name="Quail M.A."/>
            <person name="Sanders M.J."/>
            <person name="van Tonder A."/>
            <person name="Ginger M.L."/>
            <person name="Field M.C."/>
            <person name="Barry J.D."/>
            <person name="Hertz-Fowler C."/>
            <person name="Berriman M."/>
        </authorList>
    </citation>
    <scope>NUCLEOTIDE SEQUENCE</scope>
    <source>
        <strain evidence="8">Y486</strain>
    </source>
</reference>